<dbReference type="Pfam" id="PF21852">
    <property type="entry name" value="DUF6911"/>
    <property type="match status" value="1"/>
</dbReference>
<gene>
    <name evidence="1" type="ordered locus">W5S_2489</name>
    <name evidence="2" type="ORF">F6Q06_00745</name>
</gene>
<evidence type="ECO:0000313" key="3">
    <source>
        <dbReference type="Proteomes" id="UP000008044"/>
    </source>
</evidence>
<protein>
    <submittedName>
        <fullName evidence="1">Uncharacterized protein</fullName>
    </submittedName>
</protein>
<sequence length="131" mass="15046">MKTELEAEFYLSGKNSFTRIARPEWSDVNELLFKLKGKQGSMRLVVLPEPSVGPVNIDVSTGNGFYLITLLEYSENDSDVRSYWDMSKVDNKITVLGEIWPERQLIKDFDLVVRVFKEFFDTGNVSTDLLN</sequence>
<keyword evidence="4" id="KW-1185">Reference proteome</keyword>
<dbReference type="eggNOG" id="ENOG50338D0">
    <property type="taxonomic scope" value="Bacteria"/>
</dbReference>
<evidence type="ECO:0000313" key="4">
    <source>
        <dbReference type="Proteomes" id="UP001194579"/>
    </source>
</evidence>
<dbReference type="KEGG" id="pec:W5S_2489"/>
<accession>A0A0H3I3H4</accession>
<dbReference type="RefSeq" id="WP_014700150.1">
    <property type="nucleotide sequence ID" value="NC_017845.1"/>
</dbReference>
<reference evidence="1" key="2">
    <citation type="submission" date="2012-03" db="EMBL/GenBank/DDBJ databases">
        <authorList>
            <person name="Koskinen P."/>
            <person name="Laine P."/>
            <person name="Niemi O."/>
            <person name="Nykyri J."/>
            <person name="Harjunpaa H."/>
            <person name="Auvinen P."/>
            <person name="Paulin L."/>
            <person name="Pirhonen M."/>
            <person name="Palva T."/>
            <person name="Holm L."/>
        </authorList>
    </citation>
    <scope>NUCLEOTIDE SEQUENCE</scope>
    <source>
        <strain evidence="1">SCC3193</strain>
    </source>
</reference>
<dbReference type="Proteomes" id="UP000008044">
    <property type="component" value="Chromosome"/>
</dbReference>
<dbReference type="EMBL" id="CP003415">
    <property type="protein sequence ID" value="AFI90577.1"/>
    <property type="molecule type" value="Genomic_DNA"/>
</dbReference>
<dbReference type="EMBL" id="WABS01000001">
    <property type="protein sequence ID" value="MBI0553026.1"/>
    <property type="molecule type" value="Genomic_DNA"/>
</dbReference>
<proteinExistence type="predicted"/>
<dbReference type="InterPro" id="IPR054205">
    <property type="entry name" value="DUF6911"/>
</dbReference>
<organism evidence="1 3">
    <name type="scientific">Pectobacterium parmentieri</name>
    <dbReference type="NCBI Taxonomy" id="1905730"/>
    <lineage>
        <taxon>Bacteria</taxon>
        <taxon>Pseudomonadati</taxon>
        <taxon>Pseudomonadota</taxon>
        <taxon>Gammaproteobacteria</taxon>
        <taxon>Enterobacterales</taxon>
        <taxon>Pectobacteriaceae</taxon>
        <taxon>Pectobacterium</taxon>
    </lineage>
</organism>
<name>A0A0H3I3H4_PECPM</name>
<evidence type="ECO:0000313" key="1">
    <source>
        <dbReference type="EMBL" id="AFI90577.1"/>
    </source>
</evidence>
<reference evidence="1 3" key="1">
    <citation type="journal article" date="2012" name="J. Bacteriol.">
        <title>Genome sequence of Pectobacterium sp. strain SCC3193.</title>
        <authorList>
            <person name="Koskinen J.P."/>
            <person name="Laine P."/>
            <person name="Niemi O."/>
            <person name="Nykyri J."/>
            <person name="Harjunpaa H."/>
            <person name="Auvinen P."/>
            <person name="Paulin L."/>
            <person name="Pirhonen M."/>
            <person name="Palva T."/>
            <person name="Holm L."/>
        </authorList>
    </citation>
    <scope>NUCLEOTIDE SEQUENCE [LARGE SCALE GENOMIC DNA]</scope>
    <source>
        <strain evidence="1 3">SCC3193</strain>
    </source>
</reference>
<evidence type="ECO:0000313" key="2">
    <source>
        <dbReference type="EMBL" id="MBI0553026.1"/>
    </source>
</evidence>
<dbReference type="AlphaFoldDB" id="A0A0H3I3H4"/>
<dbReference type="Proteomes" id="UP001194579">
    <property type="component" value="Unassembled WGS sequence"/>
</dbReference>
<reference evidence="2" key="4">
    <citation type="submission" date="2024-05" db="EMBL/GenBank/DDBJ databases">
        <title>Identification of Pectobacterium versatile causing blackleg of potato from New York State with a whole genome sequencing approach.</title>
        <authorList>
            <person name="Ma X."/>
            <person name="Swingle B."/>
        </authorList>
    </citation>
    <scope>NUCLEOTIDE SEQUENCE</scope>
    <source>
        <strain evidence="2">NY1588A</strain>
    </source>
</reference>
<dbReference type="HOGENOM" id="CLU_155317_0_0_6"/>
<reference evidence="4" key="3">
    <citation type="submission" date="2023-07" db="EMBL/GenBank/DDBJ databases">
        <title>Identification of Pectobacterium versatile causing blackleg of potato from New York State with a whole genome sequencing approach.</title>
        <authorList>
            <person name="Ma X."/>
            <person name="Swingle B."/>
        </authorList>
    </citation>
    <scope>NUCLEOTIDE SEQUENCE [LARGE SCALE GENOMIC DNA]</scope>
    <source>
        <strain evidence="4">NY1588A</strain>
    </source>
</reference>